<dbReference type="Proteomes" id="UP000220797">
    <property type="component" value="Unassembled WGS sequence"/>
</dbReference>
<feature type="signal peptide" evidence="2">
    <location>
        <begin position="1"/>
        <end position="18"/>
    </location>
</feature>
<evidence type="ECO:0000256" key="2">
    <source>
        <dbReference type="SAM" id="SignalP"/>
    </source>
</evidence>
<proteinExistence type="predicted"/>
<comment type="caution">
    <text evidence="3">The sequence shown here is derived from an EMBL/GenBank/DDBJ whole genome shotgun (WGS) entry which is preliminary data.</text>
</comment>
<dbReference type="OrthoDB" id="340921at2759"/>
<sequence>MNSIKLFFCVCLVKVCLSRCNSIFFNKNVDKWTKELLKMPTNEYNNLNELNELTDRKFCGKSLKHLAGLILDKSDKEAKLIIEGSIISNKLILKMGNIKEKEININEIILPIETLSNKCINIRQMKEVDSTILCLGNKVLRNFWINSITDAVLCKMTKINGKLPEFNYEEEKEENNEEINEKKNNEKEESNEEESNDEESNEEKNKSKNKKEIDEAKKKIINEEFDEEDENEEKGLKLRIAKSKFGYPQVKINGKNIEDIKKKESLKKIPKSQNELKNLQNEKYEENLDNDTDIDETE</sequence>
<feature type="region of interest" description="Disordered" evidence="1">
    <location>
        <begin position="256"/>
        <end position="298"/>
    </location>
</feature>
<dbReference type="GeneID" id="39732698"/>
<dbReference type="VEuPathDB" id="PlasmoDB:PGAL8A_00416700"/>
<name>A0A1J1GVK7_PLAGA</name>
<evidence type="ECO:0000313" key="4">
    <source>
        <dbReference type="Proteomes" id="UP000220797"/>
    </source>
</evidence>
<evidence type="ECO:0000313" key="3">
    <source>
        <dbReference type="EMBL" id="CRG96586.1"/>
    </source>
</evidence>
<dbReference type="AlphaFoldDB" id="A0A1J1GVK7"/>
<feature type="compositionally biased region" description="Acidic residues" evidence="1">
    <location>
        <begin position="189"/>
        <end position="201"/>
    </location>
</feature>
<dbReference type="EMBL" id="CVMV01000070">
    <property type="protein sequence ID" value="CRG96586.1"/>
    <property type="molecule type" value="Genomic_DNA"/>
</dbReference>
<feature type="compositionally biased region" description="Acidic residues" evidence="1">
    <location>
        <begin position="169"/>
        <end position="178"/>
    </location>
</feature>
<feature type="compositionally biased region" description="Basic and acidic residues" evidence="1">
    <location>
        <begin position="179"/>
        <end position="188"/>
    </location>
</feature>
<keyword evidence="2" id="KW-0732">Signal</keyword>
<evidence type="ECO:0008006" key="5">
    <source>
        <dbReference type="Google" id="ProtNLM"/>
    </source>
</evidence>
<reference evidence="3" key="1">
    <citation type="submission" date="2015-04" db="EMBL/GenBank/DDBJ databases">
        <authorList>
            <consortium name="Pathogen Informatics"/>
        </authorList>
    </citation>
    <scope>NUCLEOTIDE SEQUENCE [LARGE SCALE GENOMIC DNA]</scope>
    <source>
        <strain evidence="3">8A</strain>
    </source>
</reference>
<keyword evidence="4" id="KW-1185">Reference proteome</keyword>
<feature type="compositionally biased region" description="Acidic residues" evidence="1">
    <location>
        <begin position="287"/>
        <end position="298"/>
    </location>
</feature>
<dbReference type="RefSeq" id="XP_028529390.1">
    <property type="nucleotide sequence ID" value="XM_028672882.1"/>
</dbReference>
<organism evidence="3 4">
    <name type="scientific">Plasmodium gallinaceum</name>
    <dbReference type="NCBI Taxonomy" id="5849"/>
    <lineage>
        <taxon>Eukaryota</taxon>
        <taxon>Sar</taxon>
        <taxon>Alveolata</taxon>
        <taxon>Apicomplexa</taxon>
        <taxon>Aconoidasida</taxon>
        <taxon>Haemosporida</taxon>
        <taxon>Plasmodiidae</taxon>
        <taxon>Plasmodium</taxon>
        <taxon>Plasmodium (Haemamoeba)</taxon>
    </lineage>
</organism>
<feature type="chain" id="PRO_5013176091" description="PH domain-containing protein" evidence="2">
    <location>
        <begin position="19"/>
        <end position="298"/>
    </location>
</feature>
<evidence type="ECO:0000256" key="1">
    <source>
        <dbReference type="SAM" id="MobiDB-lite"/>
    </source>
</evidence>
<protein>
    <recommendedName>
        <fullName evidence="5">PH domain-containing protein</fullName>
    </recommendedName>
</protein>
<accession>A0A1J1GVK7</accession>
<gene>
    <name evidence="3" type="ORF">PGAL8A_00416700</name>
</gene>
<feature type="region of interest" description="Disordered" evidence="1">
    <location>
        <begin position="169"/>
        <end position="215"/>
    </location>
</feature>
<feature type="compositionally biased region" description="Basic and acidic residues" evidence="1">
    <location>
        <begin position="202"/>
        <end position="215"/>
    </location>
</feature>
<feature type="compositionally biased region" description="Basic and acidic residues" evidence="1">
    <location>
        <begin position="256"/>
        <end position="267"/>
    </location>
</feature>